<feature type="transmembrane region" description="Helical" evidence="9">
    <location>
        <begin position="18"/>
        <end position="38"/>
    </location>
</feature>
<dbReference type="EC" id="2.7.13.3" evidence="2"/>
<proteinExistence type="predicted"/>
<reference evidence="12 13" key="1">
    <citation type="journal article" date="2019" name="Int. J. Syst. Evol. Microbiol.">
        <title>The Global Catalogue of Microorganisms (GCM) 10K type strain sequencing project: providing services to taxonomists for standard genome sequencing and annotation.</title>
        <authorList>
            <consortium name="The Broad Institute Genomics Platform"/>
            <consortium name="The Broad Institute Genome Sequencing Center for Infectious Disease"/>
            <person name="Wu L."/>
            <person name="Ma J."/>
        </authorList>
    </citation>
    <scope>NUCLEOTIDE SEQUENCE [LARGE SCALE GENOMIC DNA]</scope>
    <source>
        <strain evidence="12 13">JCM 14545</strain>
    </source>
</reference>
<dbReference type="Pfam" id="PF07730">
    <property type="entry name" value="HisKA_3"/>
    <property type="match status" value="1"/>
</dbReference>
<evidence type="ECO:0000313" key="13">
    <source>
        <dbReference type="Proteomes" id="UP001501116"/>
    </source>
</evidence>
<keyword evidence="9" id="KW-1133">Transmembrane helix</keyword>
<keyword evidence="9" id="KW-0472">Membrane</keyword>
<feature type="domain" description="Putative sensor" evidence="11">
    <location>
        <begin position="20"/>
        <end position="202"/>
    </location>
</feature>
<evidence type="ECO:0000256" key="1">
    <source>
        <dbReference type="ARBA" id="ARBA00000085"/>
    </source>
</evidence>
<dbReference type="InterPro" id="IPR050482">
    <property type="entry name" value="Sensor_HK_TwoCompSys"/>
</dbReference>
<dbReference type="Gene3D" id="3.30.565.10">
    <property type="entry name" value="Histidine kinase-like ATPase, C-terminal domain"/>
    <property type="match status" value="1"/>
</dbReference>
<gene>
    <name evidence="12" type="ORF">GCM10009754_58850</name>
</gene>
<dbReference type="Gene3D" id="1.20.5.1930">
    <property type="match status" value="1"/>
</dbReference>
<keyword evidence="3" id="KW-0597">Phosphoprotein</keyword>
<dbReference type="InterPro" id="IPR025828">
    <property type="entry name" value="Put_sensor_dom"/>
</dbReference>
<dbReference type="EMBL" id="BAAANN010000027">
    <property type="protein sequence ID" value="GAA1975609.1"/>
    <property type="molecule type" value="Genomic_DNA"/>
</dbReference>
<evidence type="ECO:0000256" key="7">
    <source>
        <dbReference type="ARBA" id="ARBA00022840"/>
    </source>
</evidence>
<keyword evidence="7" id="KW-0067">ATP-binding</keyword>
<evidence type="ECO:0000256" key="5">
    <source>
        <dbReference type="ARBA" id="ARBA00022741"/>
    </source>
</evidence>
<dbReference type="CDD" id="cd16917">
    <property type="entry name" value="HATPase_UhpB-NarQ-NarX-like"/>
    <property type="match status" value="1"/>
</dbReference>
<dbReference type="PANTHER" id="PTHR24421">
    <property type="entry name" value="NITRATE/NITRITE SENSOR PROTEIN NARX-RELATED"/>
    <property type="match status" value="1"/>
</dbReference>
<evidence type="ECO:0000256" key="2">
    <source>
        <dbReference type="ARBA" id="ARBA00012438"/>
    </source>
</evidence>
<dbReference type="Proteomes" id="UP001501116">
    <property type="component" value="Unassembled WGS sequence"/>
</dbReference>
<evidence type="ECO:0000256" key="9">
    <source>
        <dbReference type="SAM" id="Phobius"/>
    </source>
</evidence>
<evidence type="ECO:0000256" key="8">
    <source>
        <dbReference type="ARBA" id="ARBA00023012"/>
    </source>
</evidence>
<dbReference type="SUPFAM" id="SSF55874">
    <property type="entry name" value="ATPase domain of HSP90 chaperone/DNA topoisomerase II/histidine kinase"/>
    <property type="match status" value="1"/>
</dbReference>
<evidence type="ECO:0000313" key="12">
    <source>
        <dbReference type="EMBL" id="GAA1975609.1"/>
    </source>
</evidence>
<dbReference type="GO" id="GO:0016301">
    <property type="term" value="F:kinase activity"/>
    <property type="evidence" value="ECO:0007669"/>
    <property type="project" value="UniProtKB-KW"/>
</dbReference>
<evidence type="ECO:0000256" key="3">
    <source>
        <dbReference type="ARBA" id="ARBA00022553"/>
    </source>
</evidence>
<keyword evidence="13" id="KW-1185">Reference proteome</keyword>
<keyword evidence="5" id="KW-0547">Nucleotide-binding</keyword>
<dbReference type="InterPro" id="IPR011712">
    <property type="entry name" value="Sig_transdc_His_kin_sub3_dim/P"/>
</dbReference>
<comment type="caution">
    <text evidence="12">The sequence shown here is derived from an EMBL/GenBank/DDBJ whole genome shotgun (WGS) entry which is preliminary data.</text>
</comment>
<keyword evidence="8" id="KW-0902">Two-component regulatory system</keyword>
<sequence>MRGNAGRFLLSGWPWRSLVYLAVGATAVVPMLALLKWLSQFGTVGAYASGLLILLAVCFVVAVPLATVERRRLRVMDLALSSGKLRRRSSTGPLHWVAAQLRDPGTWRAFGYAVALALVLGPLDLAIVLTAATILILPITPMLEFLLDIDSMINLGPPGSSPDTSILAKTLVVLSGFVLIPVAAYAVSAVAASQAALTRLMLAPRGEEITAWGRQSANSRTWLASVTEAERRRIERDLHDGAQQRLATLILKLGILEHDQKHCDCGSREEVAAARDDAQLVLADLRRLIRGIHPQSLTNSGIAAAVDELAAQCPIPVSVRIDLPLRPAPEIESAAFFAVNEALANIVKHSHAEHAEVTGTLSGGLVLLKVRDDGVGGADTSDGTGLRGLADRVAVVGGRVLLHSPRGGPTVLLIELPENLIDHA</sequence>
<evidence type="ECO:0000256" key="6">
    <source>
        <dbReference type="ARBA" id="ARBA00022777"/>
    </source>
</evidence>
<dbReference type="Pfam" id="PF13796">
    <property type="entry name" value="Sensor"/>
    <property type="match status" value="1"/>
</dbReference>
<organism evidence="12 13">
    <name type="scientific">Amycolatopsis minnesotensis</name>
    <dbReference type="NCBI Taxonomy" id="337894"/>
    <lineage>
        <taxon>Bacteria</taxon>
        <taxon>Bacillati</taxon>
        <taxon>Actinomycetota</taxon>
        <taxon>Actinomycetes</taxon>
        <taxon>Pseudonocardiales</taxon>
        <taxon>Pseudonocardiaceae</taxon>
        <taxon>Amycolatopsis</taxon>
    </lineage>
</organism>
<comment type="catalytic activity">
    <reaction evidence="1">
        <text>ATP + protein L-histidine = ADP + protein N-phospho-L-histidine.</text>
        <dbReference type="EC" id="2.7.13.3"/>
    </reaction>
</comment>
<feature type="transmembrane region" description="Helical" evidence="9">
    <location>
        <begin position="44"/>
        <end position="66"/>
    </location>
</feature>
<evidence type="ECO:0000259" key="11">
    <source>
        <dbReference type="Pfam" id="PF13796"/>
    </source>
</evidence>
<protein>
    <recommendedName>
        <fullName evidence="2">histidine kinase</fullName>
        <ecNumber evidence="2">2.7.13.3</ecNumber>
    </recommendedName>
</protein>
<dbReference type="PANTHER" id="PTHR24421:SF10">
    <property type="entry name" value="NITRATE_NITRITE SENSOR PROTEIN NARQ"/>
    <property type="match status" value="1"/>
</dbReference>
<evidence type="ECO:0000259" key="10">
    <source>
        <dbReference type="Pfam" id="PF07730"/>
    </source>
</evidence>
<keyword evidence="6 12" id="KW-0418">Kinase</keyword>
<feature type="transmembrane region" description="Helical" evidence="9">
    <location>
        <begin position="110"/>
        <end position="137"/>
    </location>
</feature>
<evidence type="ECO:0000256" key="4">
    <source>
        <dbReference type="ARBA" id="ARBA00022679"/>
    </source>
</evidence>
<keyword evidence="4" id="KW-0808">Transferase</keyword>
<name>A0ABN2RVK5_9PSEU</name>
<dbReference type="InterPro" id="IPR036890">
    <property type="entry name" value="HATPase_C_sf"/>
</dbReference>
<feature type="transmembrane region" description="Helical" evidence="9">
    <location>
        <begin position="166"/>
        <end position="192"/>
    </location>
</feature>
<keyword evidence="9" id="KW-0812">Transmembrane</keyword>
<feature type="domain" description="Signal transduction histidine kinase subgroup 3 dimerisation and phosphoacceptor" evidence="10">
    <location>
        <begin position="230"/>
        <end position="297"/>
    </location>
</feature>
<accession>A0ABN2RVK5</accession>